<evidence type="ECO:0000256" key="3">
    <source>
        <dbReference type="ARBA" id="ARBA00022692"/>
    </source>
</evidence>
<evidence type="ECO:0000256" key="5">
    <source>
        <dbReference type="ARBA" id="ARBA00022989"/>
    </source>
</evidence>
<dbReference type="InterPro" id="IPR000109">
    <property type="entry name" value="POT_fam"/>
</dbReference>
<dbReference type="PANTHER" id="PTHR11654">
    <property type="entry name" value="OLIGOPEPTIDE TRANSPORTER-RELATED"/>
    <property type="match status" value="1"/>
</dbReference>
<evidence type="ECO:0000256" key="4">
    <source>
        <dbReference type="ARBA" id="ARBA00022856"/>
    </source>
</evidence>
<name>A0AAV5TUC2_9BILA</name>
<keyword evidence="4" id="KW-0571">Peptide transport</keyword>
<dbReference type="Proteomes" id="UP001432027">
    <property type="component" value="Unassembled WGS sequence"/>
</dbReference>
<evidence type="ECO:0000256" key="2">
    <source>
        <dbReference type="ARBA" id="ARBA00005982"/>
    </source>
</evidence>
<dbReference type="Pfam" id="PF00854">
    <property type="entry name" value="PTR2"/>
    <property type="match status" value="1"/>
</dbReference>
<dbReference type="GO" id="GO:0015833">
    <property type="term" value="P:peptide transport"/>
    <property type="evidence" value="ECO:0007669"/>
    <property type="project" value="UniProtKB-KW"/>
</dbReference>
<dbReference type="EMBL" id="BTSX01000005">
    <property type="protein sequence ID" value="GMS98080.1"/>
    <property type="molecule type" value="Genomic_DNA"/>
</dbReference>
<comment type="similarity">
    <text evidence="2">Belongs to the major facilitator superfamily. Proton-dependent oligopeptide transporter (POT/PTR) (TC 2.A.17) family.</text>
</comment>
<keyword evidence="6 7" id="KW-0472">Membrane</keyword>
<feature type="transmembrane region" description="Helical" evidence="7">
    <location>
        <begin position="22"/>
        <end position="42"/>
    </location>
</feature>
<dbReference type="AlphaFoldDB" id="A0AAV5TUC2"/>
<evidence type="ECO:0000256" key="6">
    <source>
        <dbReference type="ARBA" id="ARBA00023136"/>
    </source>
</evidence>
<comment type="subcellular location">
    <subcellularLocation>
        <location evidence="1">Membrane</location>
        <topology evidence="1">Multi-pass membrane protein</topology>
    </subcellularLocation>
</comment>
<feature type="transmembrane region" description="Helical" evidence="7">
    <location>
        <begin position="49"/>
        <end position="69"/>
    </location>
</feature>
<feature type="transmembrane region" description="Helical" evidence="7">
    <location>
        <begin position="117"/>
        <end position="142"/>
    </location>
</feature>
<evidence type="ECO:0000313" key="9">
    <source>
        <dbReference type="Proteomes" id="UP001432027"/>
    </source>
</evidence>
<keyword evidence="4" id="KW-0813">Transport</keyword>
<keyword evidence="3 7" id="KW-0812">Transmembrane</keyword>
<keyword evidence="9" id="KW-1185">Reference proteome</keyword>
<dbReference type="SUPFAM" id="SSF103473">
    <property type="entry name" value="MFS general substrate transporter"/>
    <property type="match status" value="1"/>
</dbReference>
<organism evidence="8 9">
    <name type="scientific">Pristionchus entomophagus</name>
    <dbReference type="NCBI Taxonomy" id="358040"/>
    <lineage>
        <taxon>Eukaryota</taxon>
        <taxon>Metazoa</taxon>
        <taxon>Ecdysozoa</taxon>
        <taxon>Nematoda</taxon>
        <taxon>Chromadorea</taxon>
        <taxon>Rhabditida</taxon>
        <taxon>Rhabditina</taxon>
        <taxon>Diplogasteromorpha</taxon>
        <taxon>Diplogasteroidea</taxon>
        <taxon>Neodiplogasteridae</taxon>
        <taxon>Pristionchus</taxon>
    </lineage>
</organism>
<comment type="caution">
    <text evidence="8">The sequence shown here is derived from an EMBL/GenBank/DDBJ whole genome shotgun (WGS) entry which is preliminary data.</text>
</comment>
<protein>
    <submittedName>
        <fullName evidence="8">Uncharacterized protein</fullName>
    </submittedName>
</protein>
<accession>A0AAV5TUC2</accession>
<evidence type="ECO:0000313" key="8">
    <source>
        <dbReference type="EMBL" id="GMS98080.1"/>
    </source>
</evidence>
<proteinExistence type="inferred from homology"/>
<dbReference type="InterPro" id="IPR036259">
    <property type="entry name" value="MFS_trans_sf"/>
</dbReference>
<gene>
    <name evidence="8" type="ORF">PENTCL1PPCAC_20255</name>
</gene>
<evidence type="ECO:0000256" key="1">
    <source>
        <dbReference type="ARBA" id="ARBA00004141"/>
    </source>
</evidence>
<feature type="transmembrane region" description="Helical" evidence="7">
    <location>
        <begin position="81"/>
        <end position="105"/>
    </location>
</feature>
<dbReference type="Gene3D" id="1.20.1250.20">
    <property type="entry name" value="MFS general substrate transporter like domains"/>
    <property type="match status" value="1"/>
</dbReference>
<reference evidence="8" key="1">
    <citation type="submission" date="2023-10" db="EMBL/GenBank/DDBJ databases">
        <title>Genome assembly of Pristionchus species.</title>
        <authorList>
            <person name="Yoshida K."/>
            <person name="Sommer R.J."/>
        </authorList>
    </citation>
    <scope>NUCLEOTIDE SEQUENCE</scope>
    <source>
        <strain evidence="8">RS0144</strain>
    </source>
</reference>
<keyword evidence="4" id="KW-0653">Protein transport</keyword>
<dbReference type="GO" id="GO:0022857">
    <property type="term" value="F:transmembrane transporter activity"/>
    <property type="evidence" value="ECO:0007669"/>
    <property type="project" value="InterPro"/>
</dbReference>
<sequence>MRTVLTFYIINVLKYDDDFSTVFFNIFNVLCFTTPLLGSIIADGYIGKFWPIFSVSIIYAIGQVMLAAASTQDSTSPIHPYLDFTGLVVIALGTGGIKPCVSAFGADHFDGTSDRMFSIYFSMLYFSINVGLMLASFISPYFRAQPCLGQDSCYPLAFGVPAVLMVVTTAIFMIGSPWYRKNPPPENVFGDIARLIGVCYGN</sequence>
<evidence type="ECO:0000256" key="7">
    <source>
        <dbReference type="SAM" id="Phobius"/>
    </source>
</evidence>
<feature type="transmembrane region" description="Helical" evidence="7">
    <location>
        <begin position="154"/>
        <end position="174"/>
    </location>
</feature>
<keyword evidence="5 7" id="KW-1133">Transmembrane helix</keyword>
<dbReference type="GO" id="GO:0016020">
    <property type="term" value="C:membrane"/>
    <property type="evidence" value="ECO:0007669"/>
    <property type="project" value="UniProtKB-SubCell"/>
</dbReference>